<dbReference type="Pfam" id="PF05656">
    <property type="entry name" value="DUF805"/>
    <property type="match status" value="1"/>
</dbReference>
<evidence type="ECO:0000313" key="4">
    <source>
        <dbReference type="Proteomes" id="UP000483293"/>
    </source>
</evidence>
<evidence type="ECO:0000313" key="3">
    <source>
        <dbReference type="EMBL" id="NEG55381.1"/>
    </source>
</evidence>
<dbReference type="InterPro" id="IPR008523">
    <property type="entry name" value="DUF805"/>
</dbReference>
<dbReference type="PANTHER" id="PTHR34980">
    <property type="entry name" value="INNER MEMBRANE PROTEIN-RELATED-RELATED"/>
    <property type="match status" value="1"/>
</dbReference>
<feature type="transmembrane region" description="Helical" evidence="2">
    <location>
        <begin position="194"/>
        <end position="214"/>
    </location>
</feature>
<gene>
    <name evidence="3" type="ORF">GFD21_06290</name>
</gene>
<feature type="compositionally biased region" description="Pro residues" evidence="1">
    <location>
        <begin position="75"/>
        <end position="85"/>
    </location>
</feature>
<proteinExistence type="predicted"/>
<feature type="compositionally biased region" description="Low complexity" evidence="1">
    <location>
        <begin position="15"/>
        <end position="24"/>
    </location>
</feature>
<dbReference type="AlphaFoldDB" id="A0A6L9SW25"/>
<feature type="region of interest" description="Disordered" evidence="1">
    <location>
        <begin position="302"/>
        <end position="321"/>
    </location>
</feature>
<feature type="compositionally biased region" description="Pro residues" evidence="1">
    <location>
        <begin position="25"/>
        <end position="51"/>
    </location>
</feature>
<reference evidence="3 4" key="1">
    <citation type="submission" date="2019-10" db="EMBL/GenBank/DDBJ databases">
        <title>Bifidobacterium from non-human primates.</title>
        <authorList>
            <person name="Modesto M."/>
        </authorList>
    </citation>
    <scope>NUCLEOTIDE SEQUENCE [LARGE SCALE GENOMIC DNA]</scope>
    <source>
        <strain evidence="3 4">SMA15</strain>
    </source>
</reference>
<feature type="compositionally biased region" description="Low complexity" evidence="1">
    <location>
        <begin position="52"/>
        <end position="74"/>
    </location>
</feature>
<keyword evidence="2" id="KW-1133">Transmembrane helix</keyword>
<accession>A0A6L9SW25</accession>
<feature type="compositionally biased region" description="Basic and acidic residues" evidence="1">
    <location>
        <begin position="1"/>
        <end position="13"/>
    </location>
</feature>
<feature type="compositionally biased region" description="Low complexity" evidence="1">
    <location>
        <begin position="86"/>
        <end position="114"/>
    </location>
</feature>
<feature type="transmembrane region" description="Helical" evidence="2">
    <location>
        <begin position="270"/>
        <end position="294"/>
    </location>
</feature>
<keyword evidence="2" id="KW-0812">Transmembrane</keyword>
<comment type="caution">
    <text evidence="3">The sequence shown here is derived from an EMBL/GenBank/DDBJ whole genome shotgun (WGS) entry which is preliminary data.</text>
</comment>
<keyword evidence="2" id="KW-0472">Membrane</keyword>
<feature type="compositionally biased region" description="Pro residues" evidence="1">
    <location>
        <begin position="374"/>
        <end position="383"/>
    </location>
</feature>
<dbReference type="Proteomes" id="UP000483293">
    <property type="component" value="Unassembled WGS sequence"/>
</dbReference>
<organism evidence="3 4">
    <name type="scientific">Bifidobacterium platyrrhinorum</name>
    <dbReference type="NCBI Taxonomy" id="2661628"/>
    <lineage>
        <taxon>Bacteria</taxon>
        <taxon>Bacillati</taxon>
        <taxon>Actinomycetota</taxon>
        <taxon>Actinomycetes</taxon>
        <taxon>Bifidobacteriales</taxon>
        <taxon>Bifidobacteriaceae</taxon>
        <taxon>Bifidobacterium</taxon>
    </lineage>
</organism>
<protein>
    <submittedName>
        <fullName evidence="3">DUF805 domain-containing protein</fullName>
    </submittedName>
</protein>
<sequence>MLEEWRRKRDFERGSMSNPSNVPLPSNPTPPSDGQPAPNPYAQPAPAPQRPYAPYQGNTASAAPAYGQAAQQQPAPTPTPTPTPTQPYQSSQQPYGGQPAGGQRYSQPANPYAAPNPYMQTAAAPGFTDEPPLDRPYYGCSIDKAFIRFWKKYVVFSGRASRGEFWWVILCNVIIGVVLGILIALIHSTTNVDLGFLTLLYDLAVIIPTLSLSVRRLHDTDRPGWWMAIIYGAIFLGGILELVGGASFLIGGAGALFGGGSGYGAAAAGGGIALVIGALLNLAAGILYIVFMALPSKPEGARFDARPTPTPAPMPGAPMAPVPGAQSPYAPYGAPAPTPMANAPAASSAPALFTPNVPPMPSASSAPAYGVPAPQTPQEPAPQYPSADETPFDADATVLGQYNPANPNGLAAGPGETSATGNADGDGQPAQTPWQGR</sequence>
<evidence type="ECO:0000256" key="2">
    <source>
        <dbReference type="SAM" id="Phobius"/>
    </source>
</evidence>
<evidence type="ECO:0000256" key="1">
    <source>
        <dbReference type="SAM" id="MobiDB-lite"/>
    </source>
</evidence>
<feature type="transmembrane region" description="Helical" evidence="2">
    <location>
        <begin position="226"/>
        <end position="250"/>
    </location>
</feature>
<feature type="compositionally biased region" description="Pro residues" evidence="1">
    <location>
        <begin position="308"/>
        <end position="321"/>
    </location>
</feature>
<feature type="compositionally biased region" description="Low complexity" evidence="1">
    <location>
        <begin position="362"/>
        <end position="373"/>
    </location>
</feature>
<name>A0A6L9SW25_9BIFI</name>
<dbReference type="EMBL" id="WHZV01000004">
    <property type="protein sequence ID" value="NEG55381.1"/>
    <property type="molecule type" value="Genomic_DNA"/>
</dbReference>
<feature type="region of interest" description="Disordered" evidence="1">
    <location>
        <begin position="1"/>
        <end position="114"/>
    </location>
</feature>
<feature type="transmembrane region" description="Helical" evidence="2">
    <location>
        <begin position="165"/>
        <end position="188"/>
    </location>
</feature>
<dbReference type="PANTHER" id="PTHR34980:SF2">
    <property type="entry name" value="INNER MEMBRANE PROTEIN YHAH-RELATED"/>
    <property type="match status" value="1"/>
</dbReference>
<dbReference type="GO" id="GO:0005886">
    <property type="term" value="C:plasma membrane"/>
    <property type="evidence" value="ECO:0007669"/>
    <property type="project" value="TreeGrafter"/>
</dbReference>
<feature type="region of interest" description="Disordered" evidence="1">
    <location>
        <begin position="361"/>
        <end position="437"/>
    </location>
</feature>
<keyword evidence="4" id="KW-1185">Reference proteome</keyword>